<feature type="transmembrane region" description="Helical" evidence="1">
    <location>
        <begin position="12"/>
        <end position="30"/>
    </location>
</feature>
<protein>
    <recommendedName>
        <fullName evidence="6">YtkA-like domain-containing protein</fullName>
    </recommendedName>
</protein>
<reference evidence="3 5" key="3">
    <citation type="submission" date="2020-09" db="EMBL/GenBank/DDBJ databases">
        <title>Complete, closed and curated genome sequences of Photobacterium damselae subsp. piscicida isolates from Australia indicate localised evolution and additional plasmid-borne pathogenicity mechanisms.</title>
        <authorList>
            <person name="Baseggio L."/>
            <person name="Silayeva O."/>
            <person name="Buller N."/>
            <person name="Landos M."/>
            <person name="Engelstaedter J."/>
            <person name="Barnes A.C."/>
        </authorList>
    </citation>
    <scope>NUCLEOTIDE SEQUENCE [LARGE SCALE GENOMIC DNA]</scope>
    <source>
        <strain evidence="3 5">AS-16-0540-1</strain>
    </source>
</reference>
<reference evidence="2" key="1">
    <citation type="journal article" date="2017" name="Genome Announc.">
        <title>Whole-Genome Sequence of Photobacterium damselae subsp. piscicida Strain 91-197, Isolated from Hybrid Striped Bass (Morone sp.) in the United States.</title>
        <authorList>
            <person name="Teru Y."/>
            <person name="Hikima J."/>
            <person name="Kono T."/>
            <person name="Sakai M."/>
            <person name="Takano T."/>
            <person name="Hawke J.P."/>
            <person name="Takeyama H."/>
            <person name="Aoki T."/>
        </authorList>
    </citation>
    <scope>NUCLEOTIDE SEQUENCE</scope>
    <source>
        <strain evidence="2">91-197</strain>
    </source>
</reference>
<evidence type="ECO:0000313" key="4">
    <source>
        <dbReference type="Proteomes" id="UP000218676"/>
    </source>
</evidence>
<dbReference type="EMBL" id="AP018045">
    <property type="protein sequence ID" value="BAX52911.1"/>
    <property type="molecule type" value="Genomic_DNA"/>
</dbReference>
<reference evidence="4" key="2">
    <citation type="submission" date="2017-05" db="EMBL/GenBank/DDBJ databases">
        <title>Whole genome sequence of fish pathogenic bacteria, Photobacterium damselae subsp. piscicida, strain 91-197, isolated from hybrid striped bass (Morone sp.) in USA.</title>
        <authorList>
            <person name="Teru Y."/>
            <person name="Hikima J."/>
            <person name="Kono T."/>
            <person name="Sakai M."/>
            <person name="Takano T."/>
            <person name="Hawke J.P."/>
            <person name="Takeyama H."/>
            <person name="Aoki T."/>
        </authorList>
    </citation>
    <scope>NUCLEOTIDE SEQUENCE [LARGE SCALE GENOMIC DNA]</scope>
    <source>
        <strain evidence="4">91-197</strain>
    </source>
</reference>
<dbReference type="RefSeq" id="WP_044175615.1">
    <property type="nucleotide sequence ID" value="NZ_AP018045.1"/>
</dbReference>
<dbReference type="Proteomes" id="UP000516656">
    <property type="component" value="Chromosome 1"/>
</dbReference>
<dbReference type="EMBL" id="CP061854">
    <property type="protein sequence ID" value="QOD55350.1"/>
    <property type="molecule type" value="Genomic_DNA"/>
</dbReference>
<keyword evidence="1" id="KW-0472">Membrane</keyword>
<evidence type="ECO:0000256" key="1">
    <source>
        <dbReference type="SAM" id="Phobius"/>
    </source>
</evidence>
<evidence type="ECO:0000313" key="2">
    <source>
        <dbReference type="EMBL" id="BAX52911.1"/>
    </source>
</evidence>
<name>A0A1Q9H5B7_PHODP</name>
<keyword evidence="1" id="KW-0812">Transmembrane</keyword>
<organism evidence="2 4">
    <name type="scientific">Photobacterium damsela subsp. piscicida</name>
    <name type="common">Pasteurella piscicida</name>
    <dbReference type="NCBI Taxonomy" id="38294"/>
    <lineage>
        <taxon>Bacteria</taxon>
        <taxon>Pseudomonadati</taxon>
        <taxon>Pseudomonadota</taxon>
        <taxon>Gammaproteobacteria</taxon>
        <taxon>Vibrionales</taxon>
        <taxon>Vibrionaceae</taxon>
        <taxon>Photobacterium</taxon>
    </lineage>
</organism>
<evidence type="ECO:0008006" key="6">
    <source>
        <dbReference type="Google" id="ProtNLM"/>
    </source>
</evidence>
<accession>A0A1Q9H5B7</accession>
<sequence>MAAEKLTKGRLIQILVLMTVLIAAFTWRTVSYETHEQKSELAKECDLTVEPCLFDKDASGVLVTLSQKQPKAEAPLTVVIDNMSAKPTAIVEGVSMNMGTIPVIFEQKEDKWVGSFTVPACKHETMVWAIKITEGSSNITANFTVKK</sequence>
<keyword evidence="1" id="KW-1133">Transmembrane helix</keyword>
<dbReference type="AlphaFoldDB" id="A0A1Q9H5B7"/>
<proteinExistence type="predicted"/>
<gene>
    <name evidence="3" type="ORF">IC627_08135</name>
    <name evidence="2" type="ORF">PDPUS_1_01537</name>
</gene>
<dbReference type="Proteomes" id="UP000218676">
    <property type="component" value="Chromosome 1"/>
</dbReference>
<evidence type="ECO:0000313" key="5">
    <source>
        <dbReference type="Proteomes" id="UP000516656"/>
    </source>
</evidence>
<evidence type="ECO:0000313" key="3">
    <source>
        <dbReference type="EMBL" id="QOD55350.1"/>
    </source>
</evidence>